<dbReference type="Proteomes" id="UP000501237">
    <property type="component" value="Chromosome"/>
</dbReference>
<dbReference type="GeneID" id="57398329"/>
<dbReference type="KEGG" id="poj:PtoMrB4_31150"/>
<feature type="domain" description="DSBA-like thioredoxin" evidence="1">
    <location>
        <begin position="6"/>
        <end position="186"/>
    </location>
</feature>
<dbReference type="AlphaFoldDB" id="A0A679GL93"/>
<reference evidence="2 3" key="1">
    <citation type="journal article" date="2020" name="Microbiol. Resour. Announc.">
        <title>Complete genome sequence of Pseudomonas otitidis strain MrB4, isolated from Lake Biwa in Japan.</title>
        <authorList>
            <person name="Miyazaki K."/>
            <person name="Hase E."/>
            <person name="Maruya T."/>
        </authorList>
    </citation>
    <scope>NUCLEOTIDE SEQUENCE [LARGE SCALE GENOMIC DNA]</scope>
    <source>
        <strain evidence="2 3">MrB4</strain>
    </source>
</reference>
<proteinExistence type="predicted"/>
<dbReference type="GO" id="GO:0016491">
    <property type="term" value="F:oxidoreductase activity"/>
    <property type="evidence" value="ECO:0007669"/>
    <property type="project" value="InterPro"/>
</dbReference>
<dbReference type="EMBL" id="AP022642">
    <property type="protein sequence ID" value="BCA29138.1"/>
    <property type="molecule type" value="Genomic_DNA"/>
</dbReference>
<name>A0A679GL93_9GAMM</name>
<dbReference type="RefSeq" id="WP_172433845.1">
    <property type="nucleotide sequence ID" value="NZ_AP022642.1"/>
</dbReference>
<accession>A0A679GL93</accession>
<dbReference type="Pfam" id="PF01323">
    <property type="entry name" value="DSBA"/>
    <property type="match status" value="1"/>
</dbReference>
<dbReference type="CDD" id="cd03025">
    <property type="entry name" value="DsbA_FrnE_like"/>
    <property type="match status" value="1"/>
</dbReference>
<evidence type="ECO:0000259" key="1">
    <source>
        <dbReference type="Pfam" id="PF01323"/>
    </source>
</evidence>
<dbReference type="SUPFAM" id="SSF52833">
    <property type="entry name" value="Thioredoxin-like"/>
    <property type="match status" value="1"/>
</dbReference>
<protein>
    <submittedName>
        <fullName evidence="2">DsbA family protein</fullName>
    </submittedName>
</protein>
<gene>
    <name evidence="2" type="ORF">PtoMrB4_31150</name>
</gene>
<dbReference type="InterPro" id="IPR001853">
    <property type="entry name" value="DSBA-like_thioredoxin_dom"/>
</dbReference>
<organism evidence="2 3">
    <name type="scientific">Metapseudomonas otitidis</name>
    <dbReference type="NCBI Taxonomy" id="319939"/>
    <lineage>
        <taxon>Bacteria</taxon>
        <taxon>Pseudomonadati</taxon>
        <taxon>Pseudomonadota</taxon>
        <taxon>Gammaproteobacteria</taxon>
        <taxon>Pseudomonadales</taxon>
        <taxon>Pseudomonadaceae</taxon>
        <taxon>Metapseudomonas</taxon>
    </lineage>
</organism>
<evidence type="ECO:0000313" key="3">
    <source>
        <dbReference type="Proteomes" id="UP000501237"/>
    </source>
</evidence>
<evidence type="ECO:0000313" key="2">
    <source>
        <dbReference type="EMBL" id="BCA29138.1"/>
    </source>
</evidence>
<dbReference type="Gene3D" id="3.40.30.10">
    <property type="entry name" value="Glutaredoxin"/>
    <property type="match status" value="1"/>
</dbReference>
<dbReference type="PANTHER" id="PTHR13887">
    <property type="entry name" value="GLUTATHIONE S-TRANSFERASE KAPPA"/>
    <property type="match status" value="1"/>
</dbReference>
<dbReference type="InterPro" id="IPR036249">
    <property type="entry name" value="Thioredoxin-like_sf"/>
</dbReference>
<dbReference type="PANTHER" id="PTHR13887:SF51">
    <property type="entry name" value="DSBA FAMILY PROTEIN"/>
    <property type="match status" value="1"/>
</dbReference>
<sequence>MATATLHYFHDPFCGWCYGAAPLVAAARAVLPVRAHGGGMLAGPARQHGGEQWRGHVLPHDRRIAQMTGQVFGDAYLDGLLRDPEAVFDSLPAIAAVLAADTLAGKGLDMLARLQVAHYGEGRRIAEAAVLVALAAELGLEPEAFRSALDQALAHDVAGHISETRRQMARHGLSGFPSFLLEVDGRFERVDASAFLGQPAQWRAWLAQRLQAQGAASVAEAVDGPSCGLDGCV</sequence>